<comment type="caution">
    <text evidence="1">The sequence shown here is derived from an EMBL/GenBank/DDBJ whole genome shotgun (WGS) entry which is preliminary data.</text>
</comment>
<dbReference type="RefSeq" id="WP_185407912.1">
    <property type="nucleotide sequence ID" value="NZ_JAARQU010000010.1"/>
</dbReference>
<name>A0A7X0XB54_9LIST</name>
<gene>
    <name evidence="1" type="ORF">HCI99_03270</name>
</gene>
<evidence type="ECO:0000313" key="1">
    <source>
        <dbReference type="EMBL" id="MBC1490837.1"/>
    </source>
</evidence>
<dbReference type="Proteomes" id="UP000533953">
    <property type="component" value="Unassembled WGS sequence"/>
</dbReference>
<sequence length="638" mass="73637">MTHSEKNRNRIPKHPKMNFETCCSHGILFDIGFKEGTIHQKYEIRKAELGMKLNQKQIEESGIAGLKQYLVKCPLIDSDLPTNDKTASFDGSLTLYSKPGLAKKDMKGNIPIQIKSTTSNNVKKTKKISISTADLRNYYNQNGVIYFVIYVNPNEPSETHIFVKDLLRIDIKEIMEGKDHQKSIKVEVDDIDESVDDFRYVLETFLHNQDFQTKHSLEINPEDGDEKFIMRWVGEPANQTDFLERHSVPIYKQDGNMNIPVGRVRPENIRVITMSEETTVNIKTANSKTMQGKKQIFDKSIMKIRFGEWDENSIELNLEKGYIKFDTKLRGSIDNIIDILKLVEDLENGGSLFVDDIELLPNQNNSVIKTGVFDDENNLQEYFTDLKRLLLLNKVPLDFEFFSLSDSERTVLTQMVNRFLAPGEDSIDEYDFAGYRIYCLTLDKNVFNIFDDKVIDKVATFVDPGNDSEPIRVSIYTMLKADSIVRFPYINYKGIQKSIKMSELNNDRVKEGINLLAFQFIKAYDQKLNQDFLNIALDILNEIPIADDRNSVFAVMNKAQIFKRRKKVPIELISELLKISEDYKEDSLIQFGINILLDNNERANQIFGQLSEDEKENYLNMPISIFFNEEIDALPSRN</sequence>
<dbReference type="EMBL" id="JAASTX010000003">
    <property type="protein sequence ID" value="MBC1490837.1"/>
    <property type="molecule type" value="Genomic_DNA"/>
</dbReference>
<evidence type="ECO:0000313" key="2">
    <source>
        <dbReference type="Proteomes" id="UP000533953"/>
    </source>
</evidence>
<proteinExistence type="predicted"/>
<dbReference type="AlphaFoldDB" id="A0A7X0XB54"/>
<accession>A0A7X0XB54</accession>
<organism evidence="1 2">
    <name type="scientific">Listeria booriae</name>
    <dbReference type="NCBI Taxonomy" id="1552123"/>
    <lineage>
        <taxon>Bacteria</taxon>
        <taxon>Bacillati</taxon>
        <taxon>Bacillota</taxon>
        <taxon>Bacilli</taxon>
        <taxon>Bacillales</taxon>
        <taxon>Listeriaceae</taxon>
        <taxon>Listeria</taxon>
    </lineage>
</organism>
<protein>
    <submittedName>
        <fullName evidence="1">DUF4365 domain-containing protein</fullName>
    </submittedName>
</protein>
<reference evidence="1 2" key="1">
    <citation type="submission" date="2020-03" db="EMBL/GenBank/DDBJ databases">
        <title>Soil Listeria distribution.</title>
        <authorList>
            <person name="Liao J."/>
            <person name="Wiedmann M."/>
        </authorList>
    </citation>
    <scope>NUCLEOTIDE SEQUENCE [LARGE SCALE GENOMIC DNA]</scope>
    <source>
        <strain evidence="1 2">FSL L7-1547</strain>
    </source>
</reference>